<accession>A0AC61MW62</accession>
<dbReference type="Proteomes" id="UP000682782">
    <property type="component" value="Chromosome"/>
</dbReference>
<evidence type="ECO:0000313" key="2">
    <source>
        <dbReference type="Proteomes" id="UP000682782"/>
    </source>
</evidence>
<protein>
    <submittedName>
        <fullName evidence="1">MBL fold metallo-hydrolase</fullName>
    </submittedName>
</protein>
<proteinExistence type="predicted"/>
<evidence type="ECO:0000313" key="1">
    <source>
        <dbReference type="EMBL" id="QUC66771.1"/>
    </source>
</evidence>
<organism evidence="1 2">
    <name type="scientific">Aristaeella hokkaidonensis</name>
    <dbReference type="NCBI Taxonomy" id="3046382"/>
    <lineage>
        <taxon>Bacteria</taxon>
        <taxon>Bacillati</taxon>
        <taxon>Bacillota</taxon>
        <taxon>Clostridia</taxon>
        <taxon>Eubacteriales</taxon>
        <taxon>Aristaeellaceae</taxon>
        <taxon>Aristaeella</taxon>
    </lineage>
</organism>
<name>A0AC61MW62_9FIRM</name>
<keyword evidence="2" id="KW-1185">Reference proteome</keyword>
<gene>
    <name evidence="1" type="ORF">JYE49_13085</name>
</gene>
<sequence>MRIDELTVGPVQTRCYVLGKEDRQECIVIDPGDEAKRIRKAAGDRKIAAILLTHGHFDHIGAVRELLNSEFCDRCDQRAHKPFDSCNMAAVTQIKDLDSSSTMQNSELSAEAGKDDLSTTGFSQSTRIVIHELDAPMLGNPALNASIGLMGQQITAPEATDLVREGDELDLAGLKVKVLHTPGHTPGSVCYEIEGELFTGDTIFEYGWGRTDLPGGNESDMVASLRRLSSLVRTMPMHAGH</sequence>
<reference evidence="1" key="1">
    <citation type="submission" date="2021-01" db="EMBL/GenBank/DDBJ databases">
        <title>Complete genome sequence of Clostridiales bacterium R-7.</title>
        <authorList>
            <person name="Mahoney-Kurpe S.C."/>
            <person name="Palevich N."/>
            <person name="Koike S."/>
            <person name="Moon C.D."/>
            <person name="Attwood G.T."/>
        </authorList>
    </citation>
    <scope>NUCLEOTIDE SEQUENCE</scope>
    <source>
        <strain evidence="1">R-7</strain>
    </source>
</reference>
<dbReference type="EMBL" id="CP068393">
    <property type="protein sequence ID" value="QUC66771.1"/>
    <property type="molecule type" value="Genomic_DNA"/>
</dbReference>